<dbReference type="AlphaFoldDB" id="A0A1V2UFJ2"/>
<dbReference type="InterPro" id="IPR001636">
    <property type="entry name" value="SAICAR_synth"/>
</dbReference>
<dbReference type="Proteomes" id="UP000189299">
    <property type="component" value="Unassembled WGS sequence"/>
</dbReference>
<dbReference type="OrthoDB" id="9801549at2"/>
<feature type="domain" description="SAICAR synthetase/ADE2 N-terminal" evidence="12">
    <location>
        <begin position="6"/>
        <end position="232"/>
    </location>
</feature>
<evidence type="ECO:0000256" key="4">
    <source>
        <dbReference type="ARBA" id="ARBA00016460"/>
    </source>
</evidence>
<dbReference type="PROSITE" id="PS01057">
    <property type="entry name" value="SAICAR_SYNTHETASE_1"/>
    <property type="match status" value="1"/>
</dbReference>
<keyword evidence="5 11" id="KW-0436">Ligase</keyword>
<dbReference type="Gene3D" id="3.30.470.20">
    <property type="entry name" value="ATP-grasp fold, B domain"/>
    <property type="match status" value="1"/>
</dbReference>
<evidence type="ECO:0000256" key="2">
    <source>
        <dbReference type="ARBA" id="ARBA00010190"/>
    </source>
</evidence>
<sequence>MEKQNLLYEGKAKRMFNTDDETVLWVEYLDQVTALNGGMKDQMQGKAELNNQITSAIFEYLSNQGIKNHFIEKLSKTEQLIKKRSIILLEVVVRNISAGSFSKRLGVEEGQVLPTPIVEFYYKKDELDDPFINDAHVGFLELATPEEIAELKKQALQINDHLIELFKKINLRLVDFKVEFGRTATGEIELADEISPDTCRLWDLTTKEHMDKDVYRRKIGNIIPVYQEVLDRLNQLSLENKGE</sequence>
<name>A0A1V2UFJ2_ENTMU</name>
<comment type="similarity">
    <text evidence="2 11">Belongs to the SAICAR synthetase family.</text>
</comment>
<evidence type="ECO:0000256" key="5">
    <source>
        <dbReference type="ARBA" id="ARBA00022598"/>
    </source>
</evidence>
<dbReference type="UniPathway" id="UPA00074">
    <property type="reaction ID" value="UER00131"/>
</dbReference>
<evidence type="ECO:0000256" key="6">
    <source>
        <dbReference type="ARBA" id="ARBA00022741"/>
    </source>
</evidence>
<dbReference type="GO" id="GO:0006189">
    <property type="term" value="P:'de novo' IMP biosynthetic process"/>
    <property type="evidence" value="ECO:0007669"/>
    <property type="project" value="UniProtKB-UniRule"/>
</dbReference>
<dbReference type="SUPFAM" id="SSF56104">
    <property type="entry name" value="SAICAR synthase-like"/>
    <property type="match status" value="1"/>
</dbReference>
<dbReference type="GO" id="GO:0009236">
    <property type="term" value="P:cobalamin biosynthetic process"/>
    <property type="evidence" value="ECO:0007669"/>
    <property type="project" value="InterPro"/>
</dbReference>
<dbReference type="GO" id="GO:0005524">
    <property type="term" value="F:ATP binding"/>
    <property type="evidence" value="ECO:0007669"/>
    <property type="project" value="UniProtKB-KW"/>
</dbReference>
<evidence type="ECO:0000256" key="3">
    <source>
        <dbReference type="ARBA" id="ARBA00012217"/>
    </source>
</evidence>
<dbReference type="GO" id="GO:0004639">
    <property type="term" value="F:phosphoribosylaminoimidazolesuccinocarboxamide synthase activity"/>
    <property type="evidence" value="ECO:0007669"/>
    <property type="project" value="UniProtKB-UniRule"/>
</dbReference>
<dbReference type="HAMAP" id="MF_00137">
    <property type="entry name" value="SAICAR_synth"/>
    <property type="match status" value="1"/>
</dbReference>
<dbReference type="RefSeq" id="WP_062805364.1">
    <property type="nucleotide sequence ID" value="NZ_CABMMO010000011.1"/>
</dbReference>
<dbReference type="EMBL" id="MSTR01000011">
    <property type="protein sequence ID" value="ONN42099.1"/>
    <property type="molecule type" value="Genomic_DNA"/>
</dbReference>
<dbReference type="PANTHER" id="PTHR43599">
    <property type="entry name" value="MULTIFUNCTIONAL PROTEIN ADE2"/>
    <property type="match status" value="1"/>
</dbReference>
<accession>A0A1V2UFJ2</accession>
<reference evidence="13 14" key="1">
    <citation type="submission" date="2016-12" db="EMBL/GenBank/DDBJ databases">
        <authorList>
            <person name="Song W.-J."/>
            <person name="Kurnit D.M."/>
        </authorList>
    </citation>
    <scope>NUCLEOTIDE SEQUENCE [LARGE SCALE GENOMIC DNA]</scope>
    <source>
        <strain evidence="13 14">CGB1038-1_S1</strain>
    </source>
</reference>
<dbReference type="Gene3D" id="3.30.200.20">
    <property type="entry name" value="Phosphorylase Kinase, domain 1"/>
    <property type="match status" value="1"/>
</dbReference>
<dbReference type="EC" id="6.3.2.6" evidence="3 11"/>
<evidence type="ECO:0000259" key="12">
    <source>
        <dbReference type="Pfam" id="PF01259"/>
    </source>
</evidence>
<dbReference type="FunFam" id="3.30.470.20:FF:000006">
    <property type="entry name" value="Phosphoribosylaminoimidazole-succinocarboxamide synthase"/>
    <property type="match status" value="1"/>
</dbReference>
<evidence type="ECO:0000256" key="10">
    <source>
        <dbReference type="ARBA" id="ARBA00048475"/>
    </source>
</evidence>
<protein>
    <recommendedName>
        <fullName evidence="4 11">Phosphoribosylaminoimidazole-succinocarboxamide synthase</fullName>
        <ecNumber evidence="3 11">6.3.2.6</ecNumber>
    </recommendedName>
    <alternativeName>
        <fullName evidence="9 11">SAICAR synthetase</fullName>
    </alternativeName>
</protein>
<dbReference type="InterPro" id="IPR050089">
    <property type="entry name" value="SAICAR_synthetase"/>
</dbReference>
<keyword evidence="7 11" id="KW-0658">Purine biosynthesis</keyword>
<evidence type="ECO:0000256" key="8">
    <source>
        <dbReference type="ARBA" id="ARBA00022840"/>
    </source>
</evidence>
<organism evidence="13 14">
    <name type="scientific">Enterococcus mundtii</name>
    <dbReference type="NCBI Taxonomy" id="53346"/>
    <lineage>
        <taxon>Bacteria</taxon>
        <taxon>Bacillati</taxon>
        <taxon>Bacillota</taxon>
        <taxon>Bacilli</taxon>
        <taxon>Lactobacillales</taxon>
        <taxon>Enterococcaceae</taxon>
        <taxon>Enterococcus</taxon>
    </lineage>
</organism>
<dbReference type="CDD" id="cd01415">
    <property type="entry name" value="SAICAR_synt_PurC"/>
    <property type="match status" value="1"/>
</dbReference>
<evidence type="ECO:0000256" key="9">
    <source>
        <dbReference type="ARBA" id="ARBA00030409"/>
    </source>
</evidence>
<evidence type="ECO:0000313" key="13">
    <source>
        <dbReference type="EMBL" id="ONN42099.1"/>
    </source>
</evidence>
<keyword evidence="6 11" id="KW-0547">Nucleotide-binding</keyword>
<dbReference type="InterPro" id="IPR018236">
    <property type="entry name" value="SAICAR_synthetase_CS"/>
</dbReference>
<comment type="catalytic activity">
    <reaction evidence="10 11">
        <text>5-amino-1-(5-phospho-D-ribosyl)imidazole-4-carboxylate + L-aspartate + ATP = (2S)-2-[5-amino-1-(5-phospho-beta-D-ribosyl)imidazole-4-carboxamido]succinate + ADP + phosphate + 2 H(+)</text>
        <dbReference type="Rhea" id="RHEA:22628"/>
        <dbReference type="ChEBI" id="CHEBI:15378"/>
        <dbReference type="ChEBI" id="CHEBI:29991"/>
        <dbReference type="ChEBI" id="CHEBI:30616"/>
        <dbReference type="ChEBI" id="CHEBI:43474"/>
        <dbReference type="ChEBI" id="CHEBI:58443"/>
        <dbReference type="ChEBI" id="CHEBI:77657"/>
        <dbReference type="ChEBI" id="CHEBI:456216"/>
        <dbReference type="EC" id="6.3.2.6"/>
    </reaction>
</comment>
<dbReference type="Pfam" id="PF01259">
    <property type="entry name" value="SAICAR_synt"/>
    <property type="match status" value="1"/>
</dbReference>
<comment type="pathway">
    <text evidence="1 11">Purine metabolism; IMP biosynthesis via de novo pathway; 5-amino-1-(5-phospho-D-ribosyl)imidazole-4-carboxamide from 5-amino-1-(5-phospho-D-ribosyl)imidazole-4-carboxylate: step 1/2.</text>
</comment>
<dbReference type="InterPro" id="IPR028923">
    <property type="entry name" value="SAICAR_synt/ADE2_N"/>
</dbReference>
<dbReference type="STRING" id="53346.A5802_000794"/>
<dbReference type="InterPro" id="IPR033934">
    <property type="entry name" value="SAICAR_synt_PurC"/>
</dbReference>
<evidence type="ECO:0000256" key="1">
    <source>
        <dbReference type="ARBA" id="ARBA00004672"/>
    </source>
</evidence>
<gene>
    <name evidence="11" type="primary">purC</name>
    <name evidence="13" type="ORF">BTN92_11300</name>
</gene>
<proteinExistence type="inferred from homology"/>
<evidence type="ECO:0000256" key="11">
    <source>
        <dbReference type="HAMAP-Rule" id="MF_00137"/>
    </source>
</evidence>
<dbReference type="NCBIfam" id="TIGR00081">
    <property type="entry name" value="purC"/>
    <property type="match status" value="1"/>
</dbReference>
<evidence type="ECO:0000313" key="14">
    <source>
        <dbReference type="Proteomes" id="UP000189299"/>
    </source>
</evidence>
<comment type="caution">
    <text evidence="13">The sequence shown here is derived from an EMBL/GenBank/DDBJ whole genome shotgun (WGS) entry which is preliminary data.</text>
</comment>
<evidence type="ECO:0000256" key="7">
    <source>
        <dbReference type="ARBA" id="ARBA00022755"/>
    </source>
</evidence>
<keyword evidence="8 11" id="KW-0067">ATP-binding</keyword>
<dbReference type="PANTHER" id="PTHR43599:SF3">
    <property type="entry name" value="SI:DKEY-6E2.2"/>
    <property type="match status" value="1"/>
</dbReference>